<protein>
    <submittedName>
        <fullName evidence="2">3-phytase</fullName>
    </submittedName>
</protein>
<sequence>MKKILLIASVSFLMVQCTSMKVKPVYKTQKVQFDTDDPAFWINPQDASKSLILGTDKETNGGIYVYDLKGKIVNKVLGIQRPNNIDVEYGLEVGGKKMDVAVFTERETNKIRVFSVPDLKPIDNGGISVFEDSDQKSPMGIALYKNPATQQIYAVVGRKTGPSGSYLYQYLLKDNGNGQVIGELVRKFGEYSGKKEIESIAVDDALGVIYYSDEQYGIHKYNADPSASNEQLALFGTNDFKSDIEGISIYPTGEKTGYILVSDQQANTFNVYRREGDTNENTYQRIAIIPVSTKESDGSDVSNVNFGPDFPKGMFVAMSNGKVFHIYDWRDIEALILAQQNKK</sequence>
<dbReference type="Proteomes" id="UP000198555">
    <property type="component" value="Unassembled WGS sequence"/>
</dbReference>
<dbReference type="STRING" id="420404.SAMN05421793_1652"/>
<dbReference type="Pfam" id="PF02333">
    <property type="entry name" value="Phytase"/>
    <property type="match status" value="1"/>
</dbReference>
<accession>A0A1H6M3J2</accession>
<dbReference type="EMBL" id="FNWX01000065">
    <property type="protein sequence ID" value="SEH95818.1"/>
    <property type="molecule type" value="Genomic_DNA"/>
</dbReference>
<dbReference type="AlphaFoldDB" id="A0A1H6M3J2"/>
<keyword evidence="3" id="KW-1185">Reference proteome</keyword>
<dbReference type="InterPro" id="IPR003431">
    <property type="entry name" value="B-propeller_Phytase"/>
</dbReference>
<dbReference type="InterPro" id="IPR011042">
    <property type="entry name" value="6-blade_b-propeller_TolB-like"/>
</dbReference>
<reference evidence="3" key="1">
    <citation type="submission" date="2016-10" db="EMBL/GenBank/DDBJ databases">
        <authorList>
            <person name="Varghese N."/>
            <person name="Submissions S."/>
        </authorList>
    </citation>
    <scope>NUCLEOTIDE SEQUENCE [LARGE SCALE GENOMIC DNA]</scope>
    <source>
        <strain evidence="3">DSM 19326</strain>
    </source>
</reference>
<dbReference type="SUPFAM" id="SSF50956">
    <property type="entry name" value="Thermostable phytase (3-phytase)"/>
    <property type="match status" value="1"/>
</dbReference>
<feature type="domain" description="BPP" evidence="1">
    <location>
        <begin position="12"/>
        <end position="336"/>
    </location>
</feature>
<dbReference type="PROSITE" id="PS51662">
    <property type="entry name" value="BP_PHYTASE"/>
    <property type="match status" value="1"/>
</dbReference>
<dbReference type="RefSeq" id="WP_089771063.1">
    <property type="nucleotide sequence ID" value="NZ_FNWX01000065.1"/>
</dbReference>
<dbReference type="GO" id="GO:0016158">
    <property type="term" value="F:inositol hexakisphosphate 3-phosphatase activity"/>
    <property type="evidence" value="ECO:0007669"/>
    <property type="project" value="InterPro"/>
</dbReference>
<evidence type="ECO:0000313" key="3">
    <source>
        <dbReference type="Proteomes" id="UP000198555"/>
    </source>
</evidence>
<name>A0A1H6M3J2_9FLAO</name>
<evidence type="ECO:0000313" key="2">
    <source>
        <dbReference type="EMBL" id="SEH95818.1"/>
    </source>
</evidence>
<gene>
    <name evidence="2" type="ORF">SAMN05421793_1652</name>
</gene>
<evidence type="ECO:0000259" key="1">
    <source>
        <dbReference type="PROSITE" id="PS51662"/>
    </source>
</evidence>
<organism evidence="2 3">
    <name type="scientific">Epilithonimonas hominis</name>
    <dbReference type="NCBI Taxonomy" id="420404"/>
    <lineage>
        <taxon>Bacteria</taxon>
        <taxon>Pseudomonadati</taxon>
        <taxon>Bacteroidota</taxon>
        <taxon>Flavobacteriia</taxon>
        <taxon>Flavobacteriales</taxon>
        <taxon>Weeksellaceae</taxon>
        <taxon>Chryseobacterium group</taxon>
        <taxon>Epilithonimonas</taxon>
    </lineage>
</organism>
<dbReference type="Gene3D" id="2.120.10.30">
    <property type="entry name" value="TolB, C-terminal domain"/>
    <property type="match status" value="1"/>
</dbReference>
<proteinExistence type="predicted"/>